<feature type="transmembrane region" description="Helical" evidence="5">
    <location>
        <begin position="375"/>
        <end position="396"/>
    </location>
</feature>
<dbReference type="SUPFAM" id="SSF161098">
    <property type="entry name" value="MetI-like"/>
    <property type="match status" value="1"/>
</dbReference>
<dbReference type="InterPro" id="IPR000515">
    <property type="entry name" value="MetI-like"/>
</dbReference>
<keyword evidence="4 5" id="KW-0472">Membrane</keyword>
<dbReference type="STRING" id="309803.CTN_0137"/>
<dbReference type="InterPro" id="IPR025966">
    <property type="entry name" value="OppC_N"/>
</dbReference>
<dbReference type="RefSeq" id="WP_012645023.1">
    <property type="nucleotide sequence ID" value="NC_011978.1"/>
</dbReference>
<comment type="subcellular location">
    <subcellularLocation>
        <location evidence="5">Cell membrane</location>
        <topology evidence="5">Multi-pass membrane protein</topology>
    </subcellularLocation>
    <subcellularLocation>
        <location evidence="1">Membrane</location>
        <topology evidence="1">Multi-pass membrane protein</topology>
    </subcellularLocation>
</comment>
<dbReference type="PANTHER" id="PTHR43839">
    <property type="entry name" value="OPPC IN A BINDING PROTEIN-DEPENDENT TRANSPORT SYSTEM"/>
    <property type="match status" value="1"/>
</dbReference>
<dbReference type="Pfam" id="PF12911">
    <property type="entry name" value="OppC_N"/>
    <property type="match status" value="1"/>
</dbReference>
<dbReference type="Gene3D" id="1.10.3720.10">
    <property type="entry name" value="MetI-like"/>
    <property type="match status" value="1"/>
</dbReference>
<dbReference type="PROSITE" id="PS50928">
    <property type="entry name" value="ABC_TM1"/>
    <property type="match status" value="1"/>
</dbReference>
<protein>
    <submittedName>
        <fullName evidence="7">Binding-protein-dependent transport systems inner membrane component</fullName>
    </submittedName>
</protein>
<dbReference type="InterPro" id="IPR035906">
    <property type="entry name" value="MetI-like_sf"/>
</dbReference>
<dbReference type="KEGG" id="tna:CTN_0137"/>
<feature type="transmembrane region" description="Helical" evidence="5">
    <location>
        <begin position="39"/>
        <end position="60"/>
    </location>
</feature>
<dbReference type="CDD" id="cd06261">
    <property type="entry name" value="TM_PBP2"/>
    <property type="match status" value="1"/>
</dbReference>
<evidence type="ECO:0000256" key="4">
    <source>
        <dbReference type="ARBA" id="ARBA00023136"/>
    </source>
</evidence>
<dbReference type="HOGENOM" id="CLU_028518_1_0_0"/>
<proteinExistence type="inferred from homology"/>
<evidence type="ECO:0000256" key="3">
    <source>
        <dbReference type="ARBA" id="ARBA00022989"/>
    </source>
</evidence>
<feature type="transmembrane region" description="Helical" evidence="5">
    <location>
        <begin position="350"/>
        <end position="369"/>
    </location>
</feature>
<dbReference type="AlphaFoldDB" id="B9KBB7"/>
<dbReference type="eggNOG" id="COG4171">
    <property type="taxonomic scope" value="Bacteria"/>
</dbReference>
<dbReference type="Proteomes" id="UP000000445">
    <property type="component" value="Chromosome"/>
</dbReference>
<dbReference type="PANTHER" id="PTHR43839:SF1">
    <property type="entry name" value="OPPC IN A BINDING PROTEIN-DEPENDENT TRANSPORT SYSTEM"/>
    <property type="match status" value="1"/>
</dbReference>
<evidence type="ECO:0000313" key="7">
    <source>
        <dbReference type="EMBL" id="ACM22313.1"/>
    </source>
</evidence>
<gene>
    <name evidence="7" type="ordered locus">CTN_0137</name>
</gene>
<keyword evidence="3 5" id="KW-1133">Transmembrane helix</keyword>
<evidence type="ECO:0000256" key="1">
    <source>
        <dbReference type="ARBA" id="ARBA00004141"/>
    </source>
</evidence>
<reference evidence="7 8" key="1">
    <citation type="journal article" date="2009" name="Biosci. Biotechnol. Biochem.">
        <title>WeGAS: a web-based microbial genome annotation system.</title>
        <authorList>
            <person name="Lee D."/>
            <person name="Seo H."/>
            <person name="Park C."/>
            <person name="Park K."/>
        </authorList>
    </citation>
    <scope>NUCLEOTIDE SEQUENCE [LARGE SCALE GENOMIC DNA]</scope>
    <source>
        <strain evidence="8">ATCC 49049 / DSM 4359 / NBRC 107923 / NS-E</strain>
    </source>
</reference>
<feature type="transmembrane region" description="Helical" evidence="5">
    <location>
        <begin position="434"/>
        <end position="460"/>
    </location>
</feature>
<feature type="transmembrane region" description="Helical" evidence="5">
    <location>
        <begin position="483"/>
        <end position="504"/>
    </location>
</feature>
<evidence type="ECO:0000259" key="6">
    <source>
        <dbReference type="PROSITE" id="PS50928"/>
    </source>
</evidence>
<dbReference type="EMBL" id="CP000916">
    <property type="protein sequence ID" value="ACM22313.1"/>
    <property type="molecule type" value="Genomic_DNA"/>
</dbReference>
<comment type="similarity">
    <text evidence="5">Belongs to the binding-protein-dependent transport system permease family.</text>
</comment>
<feature type="transmembrane region" description="Helical" evidence="5">
    <location>
        <begin position="312"/>
        <end position="338"/>
    </location>
</feature>
<keyword evidence="5" id="KW-0813">Transport</keyword>
<keyword evidence="8" id="KW-1185">Reference proteome</keyword>
<feature type="domain" description="ABC transmembrane type-1" evidence="6">
    <location>
        <begin position="308"/>
        <end position="504"/>
    </location>
</feature>
<dbReference type="Pfam" id="PF00528">
    <property type="entry name" value="BPD_transp_1"/>
    <property type="match status" value="1"/>
</dbReference>
<keyword evidence="2 5" id="KW-0812">Transmembrane</keyword>
<name>B9KBB7_THENN</name>
<accession>B9KBB7</accession>
<evidence type="ECO:0000256" key="2">
    <source>
        <dbReference type="ARBA" id="ARBA00022692"/>
    </source>
</evidence>
<evidence type="ECO:0000256" key="5">
    <source>
        <dbReference type="RuleBase" id="RU363032"/>
    </source>
</evidence>
<dbReference type="eggNOG" id="COG1173">
    <property type="taxonomic scope" value="Bacteria"/>
</dbReference>
<dbReference type="GO" id="GO:0005886">
    <property type="term" value="C:plasma membrane"/>
    <property type="evidence" value="ECO:0007669"/>
    <property type="project" value="UniProtKB-SubCell"/>
</dbReference>
<dbReference type="GO" id="GO:0055085">
    <property type="term" value="P:transmembrane transport"/>
    <property type="evidence" value="ECO:0007669"/>
    <property type="project" value="InterPro"/>
</dbReference>
<organism evidence="7 8">
    <name type="scientific">Thermotoga neapolitana (strain ATCC 49049 / DSM 4359 / NBRC 107923 / NS-E)</name>
    <dbReference type="NCBI Taxonomy" id="309803"/>
    <lineage>
        <taxon>Bacteria</taxon>
        <taxon>Thermotogati</taxon>
        <taxon>Thermotogota</taxon>
        <taxon>Thermotogae</taxon>
        <taxon>Thermotogales</taxon>
        <taxon>Thermotogaceae</taxon>
        <taxon>Thermotoga</taxon>
    </lineage>
</organism>
<sequence>MAEEKAIHVENGEIEFKEKVLSRRELIWRAFRRNRLGMFGLYVLIVLYLMALFADFLSPYHPYEQSLKHSFAPPTRVHREYKGKRVGAYVLPTVSYVDKATFERKFYEMLFPKRLVLDVFGSQISYEIGKEGVTGFSFMVDEEYYLVLKDGTRKYAGSTTRVVDYFLFGYDDDVLAKGEAEIETTSPVAKDTYFGKYGFRLGLNSPDDIKKVILKEKLNMILVKKGEDIEMITGKVVDYDYKTYPVKWFIKSWGGDRKHRLGYLFWLIPFRYHLFGVDNYDNNEYVRFYIMGADQYGRDIWSRLVFASRISLSIGFIGMFITFALSLIFGGISGYYGGLVDEFMMRFSEIIMSLPGFYLLILLRSLLPLDIPSTQVYILLVFILSFIGWAGRARVIRGMVLSIKQREFVEAAKALGFPDTKILFRHVLPNTTSYLIVAATLAIPGYILGEASLSFLGLGIREPDASWGLMLAQAQNVAYMTKYPWLLIPGLFIFITVLSFNFVGDALRDALDPRSLG</sequence>
<evidence type="ECO:0000313" key="8">
    <source>
        <dbReference type="Proteomes" id="UP000000445"/>
    </source>
</evidence>